<feature type="compositionally biased region" description="Polar residues" evidence="1">
    <location>
        <begin position="155"/>
        <end position="170"/>
    </location>
</feature>
<evidence type="ECO:0000313" key="3">
    <source>
        <dbReference type="EMBL" id="CAG9993873.1"/>
    </source>
</evidence>
<keyword evidence="2" id="KW-0732">Signal</keyword>
<dbReference type="Proteomes" id="UP000754883">
    <property type="component" value="Unassembled WGS sequence"/>
</dbReference>
<comment type="caution">
    <text evidence="3">The sequence shown here is derived from an EMBL/GenBank/DDBJ whole genome shotgun (WGS) entry which is preliminary data.</text>
</comment>
<evidence type="ECO:0000256" key="2">
    <source>
        <dbReference type="SAM" id="SignalP"/>
    </source>
</evidence>
<keyword evidence="4" id="KW-1185">Reference proteome</keyword>
<evidence type="ECO:0000313" key="4">
    <source>
        <dbReference type="Proteomes" id="UP000754883"/>
    </source>
</evidence>
<proteinExistence type="predicted"/>
<evidence type="ECO:0000256" key="1">
    <source>
        <dbReference type="SAM" id="MobiDB-lite"/>
    </source>
</evidence>
<sequence length="170" mass="18283">MAFPILFLFFLLSLVHRAALLPVGDYPTPGKPSISVTVTLDWLFPTESVDVSAPGTTEPYATPTTESQVTVTVCSSSRGPPSKNPDYSLPPMYTSSADWPVSPTERPSSYGDYSAGYLTPSSSPYAWSPTPRPTSTPTSTTTTEIFSVEPGYSLPETTTPSCSHSYTRRA</sequence>
<feature type="region of interest" description="Disordered" evidence="1">
    <location>
        <begin position="53"/>
        <end position="89"/>
    </location>
</feature>
<feature type="compositionally biased region" description="Polar residues" evidence="1">
    <location>
        <begin position="62"/>
        <end position="79"/>
    </location>
</feature>
<dbReference type="AlphaFoldDB" id="A0A9N9UP13"/>
<protein>
    <submittedName>
        <fullName evidence="3">Uncharacterized protein</fullName>
    </submittedName>
</protein>
<reference evidence="3" key="1">
    <citation type="submission" date="2021-10" db="EMBL/GenBank/DDBJ databases">
        <authorList>
            <person name="Piombo E."/>
        </authorList>
    </citation>
    <scope>NUCLEOTIDE SEQUENCE</scope>
</reference>
<feature type="region of interest" description="Disordered" evidence="1">
    <location>
        <begin position="121"/>
        <end position="170"/>
    </location>
</feature>
<organism evidence="3 4">
    <name type="scientific">Clonostachys byssicola</name>
    <dbReference type="NCBI Taxonomy" id="160290"/>
    <lineage>
        <taxon>Eukaryota</taxon>
        <taxon>Fungi</taxon>
        <taxon>Dikarya</taxon>
        <taxon>Ascomycota</taxon>
        <taxon>Pezizomycotina</taxon>
        <taxon>Sordariomycetes</taxon>
        <taxon>Hypocreomycetidae</taxon>
        <taxon>Hypocreales</taxon>
        <taxon>Bionectriaceae</taxon>
        <taxon>Clonostachys</taxon>
    </lineage>
</organism>
<feature type="compositionally biased region" description="Low complexity" evidence="1">
    <location>
        <begin position="133"/>
        <end position="143"/>
    </location>
</feature>
<name>A0A9N9UP13_9HYPO</name>
<feature type="chain" id="PRO_5040498512" evidence="2">
    <location>
        <begin position="21"/>
        <end position="170"/>
    </location>
</feature>
<dbReference type="EMBL" id="CABFNO020001523">
    <property type="protein sequence ID" value="CAG9993873.1"/>
    <property type="molecule type" value="Genomic_DNA"/>
</dbReference>
<dbReference type="OrthoDB" id="5143918at2759"/>
<feature type="signal peptide" evidence="2">
    <location>
        <begin position="1"/>
        <end position="20"/>
    </location>
</feature>
<accession>A0A9N9UP13</accession>
<gene>
    <name evidence="3" type="ORF">CBYS24578_00004464</name>
</gene>